<dbReference type="STRING" id="571915.CMUST_11050"/>
<organism evidence="2 3">
    <name type="scientific">Corynebacterium mustelae</name>
    <dbReference type="NCBI Taxonomy" id="571915"/>
    <lineage>
        <taxon>Bacteria</taxon>
        <taxon>Bacillati</taxon>
        <taxon>Actinomycetota</taxon>
        <taxon>Actinomycetes</taxon>
        <taxon>Mycobacteriales</taxon>
        <taxon>Corynebacteriaceae</taxon>
        <taxon>Corynebacterium</taxon>
    </lineage>
</organism>
<reference evidence="2 3" key="1">
    <citation type="journal article" date="2015" name="Genome Announc.">
        <title>Complete Genome Sequence of the Type Strain Corynebacterium mustelae DSM 45274, Isolated from Various Tissues of a Male Ferret with Lethal Sepsis.</title>
        <authorList>
            <person name="Ruckert C."/>
            <person name="Eimer J."/>
            <person name="Winkler A."/>
            <person name="Tauch A."/>
        </authorList>
    </citation>
    <scope>NUCLEOTIDE SEQUENCE [LARGE SCALE GENOMIC DNA]</scope>
    <source>
        <strain evidence="2 3">DSM 45274</strain>
    </source>
</reference>
<reference evidence="3" key="2">
    <citation type="submission" date="2015-05" db="EMBL/GenBank/DDBJ databases">
        <title>Complete genome sequence of Corynebacterium mustelae DSM 45274, isolated from various tissues of a male ferret with lethal sepsis.</title>
        <authorList>
            <person name="Ruckert C."/>
            <person name="Albersmeier A."/>
            <person name="Winkler A."/>
            <person name="Tauch A."/>
        </authorList>
    </citation>
    <scope>NUCLEOTIDE SEQUENCE [LARGE SCALE GENOMIC DNA]</scope>
    <source>
        <strain evidence="3">DSM 45274</strain>
    </source>
</reference>
<dbReference type="Proteomes" id="UP000035199">
    <property type="component" value="Chromosome"/>
</dbReference>
<sequence>MARRDLTSGTTIFRTQRMNKLNLAIGFLVVGIVSLVLSMIAAGIDYRLMEHEYLVCSTPQWVLIWNVVSLISVVAAASTTIAVLLHGRLKRRKAQR</sequence>
<keyword evidence="3" id="KW-1185">Reference proteome</keyword>
<keyword evidence="1" id="KW-0472">Membrane</keyword>
<dbReference type="KEGG" id="cmv:CMUST_11050"/>
<gene>
    <name evidence="2" type="ORF">CMUST_11050</name>
</gene>
<proteinExistence type="predicted"/>
<protein>
    <submittedName>
        <fullName evidence="2">Uncharacterized protein</fullName>
    </submittedName>
</protein>
<evidence type="ECO:0000256" key="1">
    <source>
        <dbReference type="SAM" id="Phobius"/>
    </source>
</evidence>
<feature type="transmembrane region" description="Helical" evidence="1">
    <location>
        <begin position="21"/>
        <end position="44"/>
    </location>
</feature>
<evidence type="ECO:0000313" key="2">
    <source>
        <dbReference type="EMBL" id="AKK06525.1"/>
    </source>
</evidence>
<accession>A0A0G3H164</accession>
<name>A0A0G3H164_9CORY</name>
<keyword evidence="1" id="KW-0812">Transmembrane</keyword>
<evidence type="ECO:0000313" key="3">
    <source>
        <dbReference type="Proteomes" id="UP000035199"/>
    </source>
</evidence>
<dbReference type="PATRIC" id="fig|571915.4.peg.2354"/>
<dbReference type="EMBL" id="CP011542">
    <property type="protein sequence ID" value="AKK06525.1"/>
    <property type="molecule type" value="Genomic_DNA"/>
</dbReference>
<feature type="transmembrane region" description="Helical" evidence="1">
    <location>
        <begin position="64"/>
        <end position="86"/>
    </location>
</feature>
<keyword evidence="1" id="KW-1133">Transmembrane helix</keyword>
<dbReference type="AlphaFoldDB" id="A0A0G3H164"/>